<reference evidence="1 2" key="1">
    <citation type="submission" date="2013-01" db="EMBL/GenBank/DDBJ databases">
        <title>The Genome Sequence of Clostridium colicanis 209318.</title>
        <authorList>
            <consortium name="The Broad Institute Genome Sequencing Platform"/>
            <person name="Earl A."/>
            <person name="Ward D."/>
            <person name="Feldgarden M."/>
            <person name="Gevers D."/>
            <person name="Courvalin P."/>
            <person name="Lambert T."/>
            <person name="Walker B."/>
            <person name="Young S.K."/>
            <person name="Zeng Q."/>
            <person name="Gargeya S."/>
            <person name="Fitzgerald M."/>
            <person name="Haas B."/>
            <person name="Abouelleil A."/>
            <person name="Alvarado L."/>
            <person name="Arachchi H.M."/>
            <person name="Berlin A.M."/>
            <person name="Chapman S.B."/>
            <person name="Dewar J."/>
            <person name="Goldberg J."/>
            <person name="Griggs A."/>
            <person name="Gujja S."/>
            <person name="Hansen M."/>
            <person name="Howarth C."/>
            <person name="Imamovic A."/>
            <person name="Larimer J."/>
            <person name="McCowan C."/>
            <person name="Murphy C."/>
            <person name="Neiman D."/>
            <person name="Pearson M."/>
            <person name="Priest M."/>
            <person name="Roberts A."/>
            <person name="Saif S."/>
            <person name="Shea T."/>
            <person name="Sisk P."/>
            <person name="Sykes S."/>
            <person name="Wortman J."/>
            <person name="Nusbaum C."/>
            <person name="Birren B."/>
        </authorList>
    </citation>
    <scope>NUCLEOTIDE SEQUENCE [LARGE SCALE GENOMIC DNA]</scope>
    <source>
        <strain evidence="1 2">209318</strain>
    </source>
</reference>
<evidence type="ECO:0008006" key="3">
    <source>
        <dbReference type="Google" id="ProtNLM"/>
    </source>
</evidence>
<dbReference type="EMBL" id="AGYT01000007">
    <property type="protein sequence ID" value="ENZ03527.1"/>
    <property type="molecule type" value="Genomic_DNA"/>
</dbReference>
<protein>
    <recommendedName>
        <fullName evidence="3">Aminoglycoside phosphotransferase domain-containing protein</fullName>
    </recommendedName>
</protein>
<keyword evidence="2" id="KW-1185">Reference proteome</keyword>
<dbReference type="SUPFAM" id="SSF56112">
    <property type="entry name" value="Protein kinase-like (PK-like)"/>
    <property type="match status" value="1"/>
</dbReference>
<evidence type="ECO:0000313" key="2">
    <source>
        <dbReference type="Proteomes" id="UP000013097"/>
    </source>
</evidence>
<comment type="caution">
    <text evidence="1">The sequence shown here is derived from an EMBL/GenBank/DDBJ whole genome shotgun (WGS) entry which is preliminary data.</text>
</comment>
<sequence>MIDIFFKNHEYKKLGGLNNNNYLINYFGKKYVLRIPCKENKNDFSNENLILELLNNENLSPKKIYHNPESGILLSTYLNSSNLTFNDFKSKKFLKALTKELKKFHNIKNDNIKTFNPFLEIRSNINNLKKLDFKFDYDIDIFLNKVDLIEKKYLDNKSLGLCHNDLNISNILYKDNKVYFIDFEFSGICDIYFDLATISWFLNTDERMFLLKSYFGEVDGFHLSKLYDYLYIVKLWNASWSLKKSLTAKSDYDYKLGGNLILDSIISYSPS</sequence>
<dbReference type="eggNOG" id="COG0510">
    <property type="taxonomic scope" value="Bacteria"/>
</dbReference>
<evidence type="ECO:0000313" key="1">
    <source>
        <dbReference type="EMBL" id="ENZ03527.1"/>
    </source>
</evidence>
<dbReference type="AlphaFoldDB" id="N9Y6V6"/>
<dbReference type="RefSeq" id="WP_002597216.1">
    <property type="nucleotide sequence ID" value="NZ_KB850956.1"/>
</dbReference>
<dbReference type="GO" id="GO:0004305">
    <property type="term" value="F:ethanolamine kinase activity"/>
    <property type="evidence" value="ECO:0007669"/>
    <property type="project" value="TreeGrafter"/>
</dbReference>
<dbReference type="CDD" id="cd05151">
    <property type="entry name" value="ChoK-like"/>
    <property type="match status" value="1"/>
</dbReference>
<organism evidence="1 2">
    <name type="scientific">Clostridium thermobutyricum</name>
    <dbReference type="NCBI Taxonomy" id="29372"/>
    <lineage>
        <taxon>Bacteria</taxon>
        <taxon>Bacillati</taxon>
        <taxon>Bacillota</taxon>
        <taxon>Clostridia</taxon>
        <taxon>Eubacteriales</taxon>
        <taxon>Clostridiaceae</taxon>
        <taxon>Clostridium</taxon>
    </lineage>
</organism>
<dbReference type="HOGENOM" id="CLU_055115_3_1_9"/>
<dbReference type="PATRIC" id="fig|999411.4.peg.691"/>
<gene>
    <name evidence="1" type="ORF">HMPREF1092_00714</name>
</gene>
<dbReference type="Gene3D" id="3.30.200.20">
    <property type="entry name" value="Phosphorylase Kinase, domain 1"/>
    <property type="match status" value="1"/>
</dbReference>
<dbReference type="Proteomes" id="UP000013097">
    <property type="component" value="Unassembled WGS sequence"/>
</dbReference>
<dbReference type="PANTHER" id="PTHR22603">
    <property type="entry name" value="CHOLINE/ETHANOALAMINE KINASE"/>
    <property type="match status" value="1"/>
</dbReference>
<dbReference type="Gene3D" id="3.90.1200.10">
    <property type="match status" value="1"/>
</dbReference>
<dbReference type="GO" id="GO:0006646">
    <property type="term" value="P:phosphatidylethanolamine biosynthetic process"/>
    <property type="evidence" value="ECO:0007669"/>
    <property type="project" value="TreeGrafter"/>
</dbReference>
<dbReference type="GO" id="GO:0005737">
    <property type="term" value="C:cytoplasm"/>
    <property type="evidence" value="ECO:0007669"/>
    <property type="project" value="TreeGrafter"/>
</dbReference>
<dbReference type="InterPro" id="IPR011009">
    <property type="entry name" value="Kinase-like_dom_sf"/>
</dbReference>
<name>N9Y6V6_9CLOT</name>
<dbReference type="PANTHER" id="PTHR22603:SF66">
    <property type="entry name" value="ETHANOLAMINE KINASE"/>
    <property type="match status" value="1"/>
</dbReference>
<dbReference type="Pfam" id="PF01633">
    <property type="entry name" value="Choline_kinase"/>
    <property type="match status" value="1"/>
</dbReference>
<proteinExistence type="predicted"/>
<accession>N9Y6V6</accession>